<accession>A0A8S5Q3F5</accession>
<reference evidence="1" key="1">
    <citation type="journal article" date="2021" name="Proc. Natl. Acad. Sci. U.S.A.">
        <title>A Catalog of Tens of Thousands of Viruses from Human Metagenomes Reveals Hidden Associations with Chronic Diseases.</title>
        <authorList>
            <person name="Tisza M.J."/>
            <person name="Buck C.B."/>
        </authorList>
    </citation>
    <scope>NUCLEOTIDE SEQUENCE</scope>
    <source>
        <strain evidence="1">CtVif31</strain>
    </source>
</reference>
<name>A0A8S5Q3F5_9CAUD</name>
<dbReference type="EMBL" id="BK015567">
    <property type="protein sequence ID" value="DAE13536.1"/>
    <property type="molecule type" value="Genomic_DNA"/>
</dbReference>
<proteinExistence type="predicted"/>
<organism evidence="1">
    <name type="scientific">Siphoviridae sp. ctVif31</name>
    <dbReference type="NCBI Taxonomy" id="2825532"/>
    <lineage>
        <taxon>Viruses</taxon>
        <taxon>Duplodnaviria</taxon>
        <taxon>Heunggongvirae</taxon>
        <taxon>Uroviricota</taxon>
        <taxon>Caudoviricetes</taxon>
    </lineage>
</organism>
<protein>
    <submittedName>
        <fullName evidence="1">Uncharacterized protein</fullName>
    </submittedName>
</protein>
<sequence length="100" mass="11488">MGEKGELRRLFIENGETTISGIPEFPGDLIAYAVQTFETQDNSVIFAGKSLEFETEFKLTKENAFLFAFPNRINQNNFRKMHGIPKSRKIAGRKGVRKYR</sequence>
<evidence type="ECO:0000313" key="1">
    <source>
        <dbReference type="EMBL" id="DAE13536.1"/>
    </source>
</evidence>